<evidence type="ECO:0000313" key="2">
    <source>
        <dbReference type="EMBL" id="SVC79902.1"/>
    </source>
</evidence>
<evidence type="ECO:0000256" key="1">
    <source>
        <dbReference type="SAM" id="Phobius"/>
    </source>
</evidence>
<reference evidence="2" key="1">
    <citation type="submission" date="2018-05" db="EMBL/GenBank/DDBJ databases">
        <authorList>
            <person name="Lanie J.A."/>
            <person name="Ng W.-L."/>
            <person name="Kazmierczak K.M."/>
            <person name="Andrzejewski T.M."/>
            <person name="Davidsen T.M."/>
            <person name="Wayne K.J."/>
            <person name="Tettelin H."/>
            <person name="Glass J.I."/>
            <person name="Rusch D."/>
            <person name="Podicherti R."/>
            <person name="Tsui H.-C.T."/>
            <person name="Winkler M.E."/>
        </authorList>
    </citation>
    <scope>NUCLEOTIDE SEQUENCE</scope>
</reference>
<gene>
    <name evidence="2" type="ORF">METZ01_LOCUS332756</name>
</gene>
<organism evidence="2">
    <name type="scientific">marine metagenome</name>
    <dbReference type="NCBI Taxonomy" id="408172"/>
    <lineage>
        <taxon>unclassified sequences</taxon>
        <taxon>metagenomes</taxon>
        <taxon>ecological metagenomes</taxon>
    </lineage>
</organism>
<accession>A0A382Q607</accession>
<feature type="non-terminal residue" evidence="2">
    <location>
        <position position="33"/>
    </location>
</feature>
<dbReference type="AlphaFoldDB" id="A0A382Q607"/>
<proteinExistence type="predicted"/>
<protein>
    <submittedName>
        <fullName evidence="2">Uncharacterized protein</fullName>
    </submittedName>
</protein>
<keyword evidence="1" id="KW-1133">Transmembrane helix</keyword>
<keyword evidence="1" id="KW-0812">Transmembrane</keyword>
<feature type="transmembrane region" description="Helical" evidence="1">
    <location>
        <begin position="9"/>
        <end position="27"/>
    </location>
</feature>
<sequence>MRARISKYLCVHNLISLVIFLVVILTLDTSKIL</sequence>
<name>A0A382Q607_9ZZZZ</name>
<dbReference type="EMBL" id="UINC01111578">
    <property type="protein sequence ID" value="SVC79902.1"/>
    <property type="molecule type" value="Genomic_DNA"/>
</dbReference>
<keyword evidence="1" id="KW-0472">Membrane</keyword>